<dbReference type="Pfam" id="PF04187">
    <property type="entry name" value="Cofac_haem_bdg"/>
    <property type="match status" value="1"/>
</dbReference>
<dbReference type="InterPro" id="IPR007314">
    <property type="entry name" value="Cofac_haem-bd_dom"/>
</dbReference>
<evidence type="ECO:0000259" key="1">
    <source>
        <dbReference type="Pfam" id="PF04187"/>
    </source>
</evidence>
<evidence type="ECO:0000313" key="3">
    <source>
        <dbReference type="Proteomes" id="UP000217250"/>
    </source>
</evidence>
<dbReference type="KEGG" id="cgh:CGC50_06030"/>
<name>A0A250FNM3_9FLAO</name>
<dbReference type="OrthoDB" id="1680202at2"/>
<proteinExistence type="predicted"/>
<dbReference type="CDD" id="cd14727">
    <property type="entry name" value="ChanN-like"/>
    <property type="match status" value="1"/>
</dbReference>
<organism evidence="2 3">
    <name type="scientific">Capnocytophaga gingivalis</name>
    <dbReference type="NCBI Taxonomy" id="1017"/>
    <lineage>
        <taxon>Bacteria</taxon>
        <taxon>Pseudomonadati</taxon>
        <taxon>Bacteroidota</taxon>
        <taxon>Flavobacteriia</taxon>
        <taxon>Flavobacteriales</taxon>
        <taxon>Flavobacteriaceae</taxon>
        <taxon>Capnocytophaga</taxon>
    </lineage>
</organism>
<feature type="domain" description="Haem-binding uptake Tiki superfamily ChaN" evidence="1">
    <location>
        <begin position="38"/>
        <end position="235"/>
    </location>
</feature>
<protein>
    <submittedName>
        <fullName evidence="2">Iron-regulated protein</fullName>
    </submittedName>
</protein>
<dbReference type="EMBL" id="CP022386">
    <property type="protein sequence ID" value="ATA86762.1"/>
    <property type="molecule type" value="Genomic_DNA"/>
</dbReference>
<dbReference type="SUPFAM" id="SSF159501">
    <property type="entry name" value="EreA/ChaN-like"/>
    <property type="match status" value="1"/>
</dbReference>
<accession>A0A250FNM3</accession>
<dbReference type="Proteomes" id="UP000217250">
    <property type="component" value="Chromosome"/>
</dbReference>
<reference evidence="3" key="1">
    <citation type="submission" date="2017-06" db="EMBL/GenBank/DDBJ databases">
        <title>Capnocytophaga spp. assemblies.</title>
        <authorList>
            <person name="Gulvik C.A."/>
        </authorList>
    </citation>
    <scope>NUCLEOTIDE SEQUENCE [LARGE SCALE GENOMIC DNA]</scope>
    <source>
        <strain evidence="3">H1496</strain>
    </source>
</reference>
<dbReference type="Gene3D" id="3.40.50.11550">
    <property type="match status" value="2"/>
</dbReference>
<dbReference type="AlphaFoldDB" id="A0A250FNM3"/>
<evidence type="ECO:0000313" key="2">
    <source>
        <dbReference type="EMBL" id="ATA86762.1"/>
    </source>
</evidence>
<dbReference type="RefSeq" id="WP_095910100.1">
    <property type="nucleotide sequence ID" value="NZ_CAUVDA010000004.1"/>
</dbReference>
<dbReference type="GeneID" id="84808116"/>
<gene>
    <name evidence="2" type="ORF">CGC50_06030</name>
</gene>
<sequence length="280" mass="32362">MKNILFILSIFLCGEGFSQEAFAFFTQNGKRTSYRKLLRKSKKADIVLFGEYHNNPIAHWLEVKLTKDLLGKRSLILGAEMFERDNQDALDGYLEGTIDQKGLDTLARLWKNYKTDYKPWVDLAKREKLPIVATNIPRKYANLVYKKGLQALDTLPSAERKWIVSLPFPYDGKLSQYEKMKKMARHNPENLPMAQAIKDATMAESIETHYKKGSLFLHLNGSYHSDFFQGIYWYLRRRNPNLKILTISTLSQSNLKKLPSEAYGQADFILVVDEDMTGSY</sequence>